<dbReference type="HAMAP" id="MF_00312">
    <property type="entry name" value="ATP_synth_F_arch"/>
    <property type="match status" value="1"/>
</dbReference>
<comment type="similarity">
    <text evidence="1">Belongs to the V-ATPase F subunit family.</text>
</comment>
<evidence type="ECO:0000313" key="4">
    <source>
        <dbReference type="EMBL" id="EQD50784.1"/>
    </source>
</evidence>
<dbReference type="Gene3D" id="3.40.50.10580">
    <property type="entry name" value="ATPase, V1 complex, subunit F"/>
    <property type="match status" value="1"/>
</dbReference>
<name>T1BCM5_9ZZZZ</name>
<evidence type="ECO:0000256" key="1">
    <source>
        <dbReference type="ARBA" id="ARBA00010148"/>
    </source>
</evidence>
<dbReference type="SUPFAM" id="SSF159468">
    <property type="entry name" value="AtpF-like"/>
    <property type="match status" value="1"/>
</dbReference>
<dbReference type="InterPro" id="IPR008218">
    <property type="entry name" value="ATPase_V1-cplx_f_g_su"/>
</dbReference>
<dbReference type="Pfam" id="PF01990">
    <property type="entry name" value="ATP-synt_F"/>
    <property type="match status" value="1"/>
</dbReference>
<accession>T1BCM5</accession>
<dbReference type="InterPro" id="IPR022944">
    <property type="entry name" value="ATPase_V1-cplx_fsu_bac/arc"/>
</dbReference>
<keyword evidence="2" id="KW-0813">Transport</keyword>
<keyword evidence="3" id="KW-0406">Ion transport</keyword>
<dbReference type="AlphaFoldDB" id="T1BCM5"/>
<protein>
    <submittedName>
        <fullName evidence="4">Vacuolar h+transporting two sector atpase f subunit</fullName>
    </submittedName>
</protein>
<reference evidence="4" key="1">
    <citation type="submission" date="2013-08" db="EMBL/GenBank/DDBJ databases">
        <authorList>
            <person name="Mendez C."/>
            <person name="Richter M."/>
            <person name="Ferrer M."/>
            <person name="Sanchez J."/>
        </authorList>
    </citation>
    <scope>NUCLEOTIDE SEQUENCE</scope>
</reference>
<evidence type="ECO:0000256" key="3">
    <source>
        <dbReference type="ARBA" id="ARBA00023065"/>
    </source>
</evidence>
<sequence>MKFDKIAVIGERELVLGFRLVGIGDVFINKGQEAVKMIIGFLENKEYALVLASESVRSAMDKTMLKRVDTSLRPLVVFIPMPGEYKEQESVEALAKRVLGVDIKGLKGA</sequence>
<evidence type="ECO:0000256" key="2">
    <source>
        <dbReference type="ARBA" id="ARBA00022448"/>
    </source>
</evidence>
<comment type="caution">
    <text evidence="4">The sequence shown here is derived from an EMBL/GenBank/DDBJ whole genome shotgun (WGS) entry which is preliminary data.</text>
</comment>
<reference evidence="4" key="2">
    <citation type="journal article" date="2014" name="ISME J.">
        <title>Microbial stratification in low pH oxic and suboxic macroscopic growths along an acid mine drainage.</title>
        <authorList>
            <person name="Mendez-Garcia C."/>
            <person name="Mesa V."/>
            <person name="Sprenger R.R."/>
            <person name="Richter M."/>
            <person name="Diez M.S."/>
            <person name="Solano J."/>
            <person name="Bargiela R."/>
            <person name="Golyshina O.V."/>
            <person name="Manteca A."/>
            <person name="Ramos J.L."/>
            <person name="Gallego J.R."/>
            <person name="Llorente I."/>
            <person name="Martins Dos Santos V.A."/>
            <person name="Jensen O.N."/>
            <person name="Pelaez A.I."/>
            <person name="Sanchez J."/>
            <person name="Ferrer M."/>
        </authorList>
    </citation>
    <scope>NUCLEOTIDE SEQUENCE</scope>
</reference>
<organism evidence="4">
    <name type="scientific">mine drainage metagenome</name>
    <dbReference type="NCBI Taxonomy" id="410659"/>
    <lineage>
        <taxon>unclassified sequences</taxon>
        <taxon>metagenomes</taxon>
        <taxon>ecological metagenomes</taxon>
    </lineage>
</organism>
<dbReference type="InterPro" id="IPR036906">
    <property type="entry name" value="ATPase_V1_fsu_sf"/>
</dbReference>
<dbReference type="GO" id="GO:0046961">
    <property type="term" value="F:proton-transporting ATPase activity, rotational mechanism"/>
    <property type="evidence" value="ECO:0007669"/>
    <property type="project" value="InterPro"/>
</dbReference>
<gene>
    <name evidence="4" type="ORF">B2A_07183</name>
</gene>
<dbReference type="EMBL" id="AUZZ01005138">
    <property type="protein sequence ID" value="EQD50784.1"/>
    <property type="molecule type" value="Genomic_DNA"/>
</dbReference>
<proteinExistence type="inferred from homology"/>